<keyword evidence="6 14" id="KW-0067">ATP-binding</keyword>
<feature type="transmembrane region" description="Helical" evidence="11">
    <location>
        <begin position="281"/>
        <end position="300"/>
    </location>
</feature>
<dbReference type="AlphaFoldDB" id="A0A3B0ZWT0"/>
<organism evidence="14">
    <name type="scientific">hydrothermal vent metagenome</name>
    <dbReference type="NCBI Taxonomy" id="652676"/>
    <lineage>
        <taxon>unclassified sequences</taxon>
        <taxon>metagenomes</taxon>
        <taxon>ecological metagenomes</taxon>
    </lineage>
</organism>
<evidence type="ECO:0000259" key="12">
    <source>
        <dbReference type="PROSITE" id="PS50893"/>
    </source>
</evidence>
<feature type="transmembrane region" description="Helical" evidence="11">
    <location>
        <begin position="28"/>
        <end position="51"/>
    </location>
</feature>
<evidence type="ECO:0000256" key="1">
    <source>
        <dbReference type="ARBA" id="ARBA00004141"/>
    </source>
</evidence>
<keyword evidence="4 11" id="KW-0812">Transmembrane</keyword>
<dbReference type="GO" id="GO:0090374">
    <property type="term" value="P:oligopeptide export from mitochondrion"/>
    <property type="evidence" value="ECO:0007669"/>
    <property type="project" value="TreeGrafter"/>
</dbReference>
<dbReference type="PANTHER" id="PTHR43394">
    <property type="entry name" value="ATP-DEPENDENT PERMEASE MDL1, MITOCHONDRIAL"/>
    <property type="match status" value="1"/>
</dbReference>
<evidence type="ECO:0000256" key="8">
    <source>
        <dbReference type="ARBA" id="ARBA00022989"/>
    </source>
</evidence>
<accession>A0A3B0ZWT0</accession>
<evidence type="ECO:0000256" key="6">
    <source>
        <dbReference type="ARBA" id="ARBA00022840"/>
    </source>
</evidence>
<dbReference type="PROSITE" id="PS00211">
    <property type="entry name" value="ABC_TRANSPORTER_1"/>
    <property type="match status" value="1"/>
</dbReference>
<keyword evidence="7" id="KW-1278">Translocase</keyword>
<keyword evidence="9" id="KW-0445">Lipid transport</keyword>
<dbReference type="InterPro" id="IPR011917">
    <property type="entry name" value="ABC_transpr_lipidA"/>
</dbReference>
<dbReference type="InterPro" id="IPR011527">
    <property type="entry name" value="ABC1_TM_dom"/>
</dbReference>
<dbReference type="Pfam" id="PF00664">
    <property type="entry name" value="ABC_membrane"/>
    <property type="match status" value="1"/>
</dbReference>
<dbReference type="InterPro" id="IPR003593">
    <property type="entry name" value="AAA+_ATPase"/>
</dbReference>
<evidence type="ECO:0000256" key="7">
    <source>
        <dbReference type="ARBA" id="ARBA00022967"/>
    </source>
</evidence>
<feature type="transmembrane region" description="Helical" evidence="11">
    <location>
        <begin position="251"/>
        <end position="275"/>
    </location>
</feature>
<reference evidence="14" key="1">
    <citation type="submission" date="2018-06" db="EMBL/GenBank/DDBJ databases">
        <authorList>
            <person name="Zhirakovskaya E."/>
        </authorList>
    </citation>
    <scope>NUCLEOTIDE SEQUENCE</scope>
</reference>
<dbReference type="NCBIfam" id="TIGR02203">
    <property type="entry name" value="MsbA_lipidA"/>
    <property type="match status" value="1"/>
</dbReference>
<feature type="domain" description="ABC transmembrane type-1" evidence="13">
    <location>
        <begin position="33"/>
        <end position="314"/>
    </location>
</feature>
<dbReference type="InterPro" id="IPR017871">
    <property type="entry name" value="ABC_transporter-like_CS"/>
</dbReference>
<dbReference type="FunFam" id="3.40.50.300:FF:000218">
    <property type="entry name" value="Multidrug ABC transporter ATP-binding protein"/>
    <property type="match status" value="1"/>
</dbReference>
<dbReference type="SUPFAM" id="SSF90123">
    <property type="entry name" value="ABC transporter transmembrane region"/>
    <property type="match status" value="1"/>
</dbReference>
<dbReference type="InterPro" id="IPR003439">
    <property type="entry name" value="ABC_transporter-like_ATP-bd"/>
</dbReference>
<dbReference type="InterPro" id="IPR039421">
    <property type="entry name" value="Type_1_exporter"/>
</dbReference>
<dbReference type="PROSITE" id="PS50893">
    <property type="entry name" value="ABC_TRANSPORTER_2"/>
    <property type="match status" value="1"/>
</dbReference>
<evidence type="ECO:0000256" key="3">
    <source>
        <dbReference type="ARBA" id="ARBA00022475"/>
    </source>
</evidence>
<dbReference type="Gene3D" id="3.40.50.300">
    <property type="entry name" value="P-loop containing nucleotide triphosphate hydrolases"/>
    <property type="match status" value="1"/>
</dbReference>
<evidence type="ECO:0000256" key="5">
    <source>
        <dbReference type="ARBA" id="ARBA00022741"/>
    </source>
</evidence>
<dbReference type="Gene3D" id="1.20.1560.10">
    <property type="entry name" value="ABC transporter type 1, transmembrane domain"/>
    <property type="match status" value="1"/>
</dbReference>
<keyword evidence="5" id="KW-0547">Nucleotide-binding</keyword>
<dbReference type="SMART" id="SM00382">
    <property type="entry name" value="AAA"/>
    <property type="match status" value="1"/>
</dbReference>
<dbReference type="SUPFAM" id="SSF52540">
    <property type="entry name" value="P-loop containing nucleoside triphosphate hydrolases"/>
    <property type="match status" value="1"/>
</dbReference>
<keyword evidence="8 11" id="KW-1133">Transmembrane helix</keyword>
<keyword evidence="3" id="KW-1003">Cell membrane</keyword>
<sequence length="588" mass="65749">MSKKNNSANSSTSGIKIYRRLLSHVIPYWKVFVFSVCGMVVYSVTDAAFAYLMKPLLDDGFVKQDPTIITWLPIFVILIFTIRMFSGFISTYFMNLVARNVIRDLRKLMFNHIIDLPVPYFDNSSPGKITAKLVYDVEQLASAASSVITIVIRDSLSVIVLLAWMVYLSPMLTAILLITTPLLAMLILFVSKRFRKISHRIQGSMGDVSHVVEETITGNRVVKMFGGQKYERQQFDKINSYNRKQQLKLEFTNSISTPFIQLILSFAFAFIIYMATTQSDHEVISAGTFVSFLTAMIALMQPIKRITNVNSKIQIGIAAAQSVFEFIDSKTESDSGLIKLNDVQGQIVFKNINFSYGNDDKLILNNINLDIKAHQSIAFVGQSGSGKSTLLSLLPRFYNINQGEISLDGVNINDISIYELRKYISLVSQNVTLFNDTVEHNIAYGALESASKEDIINAAKAAHAMEFIEKLPDGMQTHVGDNGALLSGGQRQRIAIARAILKNAPILILDEATSALDTSSERHIQAALKTLMKDRTTLVIAHRLSTIEYVDKIVVIDEGRIAEYGTHKELLKEQGIYANLYELQFAND</sequence>
<dbReference type="PANTHER" id="PTHR43394:SF1">
    <property type="entry name" value="ATP-BINDING CASSETTE SUB-FAMILY B MEMBER 10, MITOCHONDRIAL"/>
    <property type="match status" value="1"/>
</dbReference>
<dbReference type="GO" id="GO:0005524">
    <property type="term" value="F:ATP binding"/>
    <property type="evidence" value="ECO:0007669"/>
    <property type="project" value="UniProtKB-KW"/>
</dbReference>
<dbReference type="InterPro" id="IPR027417">
    <property type="entry name" value="P-loop_NTPase"/>
</dbReference>
<evidence type="ECO:0000256" key="2">
    <source>
        <dbReference type="ARBA" id="ARBA00022448"/>
    </source>
</evidence>
<evidence type="ECO:0000259" key="13">
    <source>
        <dbReference type="PROSITE" id="PS50929"/>
    </source>
</evidence>
<keyword evidence="10 11" id="KW-0472">Membrane</keyword>
<gene>
    <name evidence="14" type="ORF">MNBD_GAMMA22-1557</name>
</gene>
<dbReference type="PROSITE" id="PS50929">
    <property type="entry name" value="ABC_TM1F"/>
    <property type="match status" value="1"/>
</dbReference>
<dbReference type="InterPro" id="IPR036640">
    <property type="entry name" value="ABC1_TM_sf"/>
</dbReference>
<proteinExistence type="predicted"/>
<feature type="transmembrane region" description="Helical" evidence="11">
    <location>
        <begin position="171"/>
        <end position="190"/>
    </location>
</feature>
<feature type="transmembrane region" description="Helical" evidence="11">
    <location>
        <begin position="140"/>
        <end position="165"/>
    </location>
</feature>
<keyword evidence="2" id="KW-0813">Transport</keyword>
<dbReference type="CDD" id="cd18552">
    <property type="entry name" value="ABC_6TM_MsbA_like"/>
    <property type="match status" value="1"/>
</dbReference>
<dbReference type="GO" id="GO:0015421">
    <property type="term" value="F:ABC-type oligopeptide transporter activity"/>
    <property type="evidence" value="ECO:0007669"/>
    <property type="project" value="TreeGrafter"/>
</dbReference>
<evidence type="ECO:0000256" key="11">
    <source>
        <dbReference type="SAM" id="Phobius"/>
    </source>
</evidence>
<evidence type="ECO:0000256" key="9">
    <source>
        <dbReference type="ARBA" id="ARBA00023055"/>
    </source>
</evidence>
<dbReference type="GO" id="GO:0016887">
    <property type="term" value="F:ATP hydrolysis activity"/>
    <property type="evidence" value="ECO:0007669"/>
    <property type="project" value="InterPro"/>
</dbReference>
<evidence type="ECO:0000256" key="10">
    <source>
        <dbReference type="ARBA" id="ARBA00023136"/>
    </source>
</evidence>
<dbReference type="GO" id="GO:0034040">
    <property type="term" value="F:ATPase-coupled lipid transmembrane transporter activity"/>
    <property type="evidence" value="ECO:0007669"/>
    <property type="project" value="InterPro"/>
</dbReference>
<feature type="transmembrane region" description="Helical" evidence="11">
    <location>
        <begin position="71"/>
        <end position="98"/>
    </location>
</feature>
<feature type="domain" description="ABC transporter" evidence="12">
    <location>
        <begin position="347"/>
        <end position="583"/>
    </location>
</feature>
<dbReference type="EMBL" id="UOFS01000007">
    <property type="protein sequence ID" value="VAW91882.1"/>
    <property type="molecule type" value="Genomic_DNA"/>
</dbReference>
<comment type="subcellular location">
    <subcellularLocation>
        <location evidence="1">Membrane</location>
        <topology evidence="1">Multi-pass membrane protein</topology>
    </subcellularLocation>
</comment>
<evidence type="ECO:0000313" key="14">
    <source>
        <dbReference type="EMBL" id="VAW91882.1"/>
    </source>
</evidence>
<evidence type="ECO:0000256" key="4">
    <source>
        <dbReference type="ARBA" id="ARBA00022692"/>
    </source>
</evidence>
<protein>
    <submittedName>
        <fullName evidence="14">Lipid A export permease/ATP-binding protein MsbA</fullName>
    </submittedName>
</protein>
<dbReference type="Pfam" id="PF00005">
    <property type="entry name" value="ABC_tran"/>
    <property type="match status" value="1"/>
</dbReference>
<name>A0A3B0ZWT0_9ZZZZ</name>
<dbReference type="GO" id="GO:0005743">
    <property type="term" value="C:mitochondrial inner membrane"/>
    <property type="evidence" value="ECO:0007669"/>
    <property type="project" value="TreeGrafter"/>
</dbReference>